<feature type="compositionally biased region" description="Acidic residues" evidence="12">
    <location>
        <begin position="598"/>
        <end position="610"/>
    </location>
</feature>
<evidence type="ECO:0000313" key="14">
    <source>
        <dbReference type="Proteomes" id="UP001619911"/>
    </source>
</evidence>
<dbReference type="PRINTS" id="PR00301">
    <property type="entry name" value="HEATSHOCK70"/>
</dbReference>
<keyword evidence="8 9" id="KW-0143">Chaperone</keyword>
<evidence type="ECO:0000256" key="12">
    <source>
        <dbReference type="SAM" id="MobiDB-lite"/>
    </source>
</evidence>
<evidence type="ECO:0000256" key="7">
    <source>
        <dbReference type="ARBA" id="ARBA00023016"/>
    </source>
</evidence>
<dbReference type="InterPro" id="IPR029047">
    <property type="entry name" value="HSP70_peptide-bd_sf"/>
</dbReference>
<keyword evidence="6 9" id="KW-0067">ATP-binding</keyword>
<dbReference type="InterPro" id="IPR012725">
    <property type="entry name" value="Chaperone_DnaK"/>
</dbReference>
<evidence type="ECO:0000313" key="13">
    <source>
        <dbReference type="EMBL" id="MFK2824419.1"/>
    </source>
</evidence>
<evidence type="ECO:0000256" key="8">
    <source>
        <dbReference type="ARBA" id="ARBA00023186"/>
    </source>
</evidence>
<dbReference type="InterPro" id="IPR043129">
    <property type="entry name" value="ATPase_NBD"/>
</dbReference>
<sequence length="610" mass="66021">MSKIIGIDLGTTNSCVAVLEGGEPKVIPNPEGNRTTPSVVAFKNDERQVGEVAKRQAITNPNTIMSVKRHMGTNHKETIDGKEYSPQEISAMILQYLKSYAEEYLGEKVDKAVITVPAYFNDAERQATKDAGKIAGLEVERIINEPTAAALAYGMDKMDEDQTILVYDLGGGTFDVSILELGDGVFEVRSTAGDNRLGGDDFDQVIIDYLVQEFKKDNGIDLSKDKMAMQRLKDAAEKAKKDLSGVTSTQISLPFITAGEAGPLHLELTLTRAKFDELSSDLVERTMGPVRQALSDAGLSASELDKVILVGGSTRIPAVQEAIKKATGKEPHKGVNPDEVVAMGAAVQGGVLTGDVKDVVLLDVTPLSLGIETMGGVFTKLIDRNTTIPTSKSQVFSTAADNQTAVDIHVLQGERPMASANKTLGRFQLSDIPPAPRGIPQIEVTFDIDKNGIVNVSAKDMGTGKEQNITIKSSSGLSDEEIERMVKEAEENAEADKKLKEEVELKNEADQLVFQTEKTLKELEGKVDADEVKKAEDAKEELKAALEKNELEDIRVKKDALSEIVQNLSVKLYEEAAKQAQQAQGGQEQASGQKGDDVVDAEFEEVDDKK</sequence>
<evidence type="ECO:0000256" key="11">
    <source>
        <dbReference type="SAM" id="Coils"/>
    </source>
</evidence>
<dbReference type="Gene3D" id="1.20.1270.10">
    <property type="match status" value="1"/>
</dbReference>
<dbReference type="NCBIfam" id="TIGR02350">
    <property type="entry name" value="prok_dnaK"/>
    <property type="match status" value="1"/>
</dbReference>
<keyword evidence="5 9" id="KW-0547">Nucleotide-binding</keyword>
<evidence type="ECO:0000256" key="1">
    <source>
        <dbReference type="ARBA" id="ARBA00002290"/>
    </source>
</evidence>
<dbReference type="NCBIfam" id="NF001413">
    <property type="entry name" value="PRK00290.1"/>
    <property type="match status" value="1"/>
</dbReference>
<dbReference type="InterPro" id="IPR013126">
    <property type="entry name" value="Hsp_70_fam"/>
</dbReference>
<evidence type="ECO:0000256" key="6">
    <source>
        <dbReference type="ARBA" id="ARBA00022840"/>
    </source>
</evidence>
<dbReference type="Proteomes" id="UP001619911">
    <property type="component" value="Unassembled WGS sequence"/>
</dbReference>
<gene>
    <name evidence="9 13" type="primary">dnaK</name>
    <name evidence="13" type="ORF">QYG89_01740</name>
</gene>
<keyword evidence="7 9" id="KW-0346">Stress response</keyword>
<feature type="coiled-coil region" evidence="11">
    <location>
        <begin position="222"/>
        <end position="249"/>
    </location>
</feature>
<feature type="region of interest" description="Disordered" evidence="12">
    <location>
        <begin position="579"/>
        <end position="610"/>
    </location>
</feature>
<dbReference type="EMBL" id="JAUIYO010000001">
    <property type="protein sequence ID" value="MFK2824419.1"/>
    <property type="molecule type" value="Genomic_DNA"/>
</dbReference>
<dbReference type="PROSITE" id="PS00329">
    <property type="entry name" value="HSP70_2"/>
    <property type="match status" value="1"/>
</dbReference>
<dbReference type="SUPFAM" id="SSF100934">
    <property type="entry name" value="Heat shock protein 70kD (HSP70), C-terminal subdomain"/>
    <property type="match status" value="1"/>
</dbReference>
<evidence type="ECO:0000256" key="2">
    <source>
        <dbReference type="ARBA" id="ARBA00007381"/>
    </source>
</evidence>
<protein>
    <recommendedName>
        <fullName evidence="3 9">Chaperone protein DnaK</fullName>
    </recommendedName>
    <alternativeName>
        <fullName evidence="9">HSP70</fullName>
    </alternativeName>
    <alternativeName>
        <fullName evidence="9">Heat shock 70 kDa protein</fullName>
    </alternativeName>
    <alternativeName>
        <fullName evidence="9">Heat shock protein 70</fullName>
    </alternativeName>
</protein>
<comment type="similarity">
    <text evidence="2 9 10">Belongs to the heat shock protein 70 family.</text>
</comment>
<dbReference type="Gene3D" id="2.60.34.10">
    <property type="entry name" value="Substrate Binding Domain Of DNAk, Chain A, domain 1"/>
    <property type="match status" value="1"/>
</dbReference>
<dbReference type="RefSeq" id="WP_404313932.1">
    <property type="nucleotide sequence ID" value="NZ_JAUIYO010000001.1"/>
</dbReference>
<dbReference type="Gene3D" id="3.30.420.40">
    <property type="match status" value="2"/>
</dbReference>
<name>A0ABW8I6Q9_9BACI</name>
<evidence type="ECO:0000256" key="4">
    <source>
        <dbReference type="ARBA" id="ARBA00022553"/>
    </source>
</evidence>
<evidence type="ECO:0000256" key="3">
    <source>
        <dbReference type="ARBA" id="ARBA00014415"/>
    </source>
</evidence>
<dbReference type="HAMAP" id="MF_00332">
    <property type="entry name" value="DnaK"/>
    <property type="match status" value="1"/>
</dbReference>
<dbReference type="PROSITE" id="PS01036">
    <property type="entry name" value="HSP70_3"/>
    <property type="match status" value="1"/>
</dbReference>
<dbReference type="InterPro" id="IPR018181">
    <property type="entry name" value="Heat_shock_70_CS"/>
</dbReference>
<comment type="function">
    <text evidence="1 9">Acts as a chaperone.</text>
</comment>
<dbReference type="CDD" id="cd10234">
    <property type="entry name" value="ASKHA_NBD_HSP70_DnaK-like"/>
    <property type="match status" value="1"/>
</dbReference>
<evidence type="ECO:0000256" key="9">
    <source>
        <dbReference type="HAMAP-Rule" id="MF_00332"/>
    </source>
</evidence>
<proteinExistence type="evidence at transcript level"/>
<evidence type="ECO:0000256" key="10">
    <source>
        <dbReference type="RuleBase" id="RU003322"/>
    </source>
</evidence>
<dbReference type="Pfam" id="PF00012">
    <property type="entry name" value="HSP70"/>
    <property type="match status" value="1"/>
</dbReference>
<evidence type="ECO:0000256" key="5">
    <source>
        <dbReference type="ARBA" id="ARBA00022741"/>
    </source>
</evidence>
<comment type="induction">
    <text evidence="9">By stress conditions e.g. heat shock.</text>
</comment>
<dbReference type="SUPFAM" id="SSF100920">
    <property type="entry name" value="Heat shock protein 70kD (HSP70), peptide-binding domain"/>
    <property type="match status" value="1"/>
</dbReference>
<dbReference type="PANTHER" id="PTHR19375">
    <property type="entry name" value="HEAT SHOCK PROTEIN 70KDA"/>
    <property type="match status" value="1"/>
</dbReference>
<dbReference type="SUPFAM" id="SSF53067">
    <property type="entry name" value="Actin-like ATPase domain"/>
    <property type="match status" value="2"/>
</dbReference>
<accession>A0ABW8I6Q9</accession>
<keyword evidence="4 9" id="KW-0597">Phosphoprotein</keyword>
<feature type="compositionally biased region" description="Low complexity" evidence="12">
    <location>
        <begin position="579"/>
        <end position="593"/>
    </location>
</feature>
<organism evidence="13 14">
    <name type="scientific">Bacillus lumedeiriae</name>
    <dbReference type="NCBI Taxonomy" id="3058829"/>
    <lineage>
        <taxon>Bacteria</taxon>
        <taxon>Bacillati</taxon>
        <taxon>Bacillota</taxon>
        <taxon>Bacilli</taxon>
        <taxon>Bacillales</taxon>
        <taxon>Bacillaceae</taxon>
        <taxon>Bacillus</taxon>
    </lineage>
</organism>
<reference evidence="13 14" key="1">
    <citation type="submission" date="2023-07" db="EMBL/GenBank/DDBJ databases">
        <title>Bacillus lucianemedeirus sp. nov, a new species isolated from an immunobiological production facility.</title>
        <authorList>
            <person name="Costa L.V."/>
            <person name="Miranda R.V.S.L."/>
            <person name="Brandao M.L.L."/>
            <person name="Reis C.M.F."/>
            <person name="Frazao A.M."/>
            <person name="Cruz F.V."/>
            <person name="Baio P.V.P."/>
            <person name="Veras J.F.C."/>
            <person name="Ramos J.N."/>
            <person name="Vieira V."/>
        </authorList>
    </citation>
    <scope>NUCLEOTIDE SEQUENCE [LARGE SCALE GENOMIC DNA]</scope>
    <source>
        <strain evidence="13 14">B190/17</strain>
    </source>
</reference>
<keyword evidence="11" id="KW-0175">Coiled coil</keyword>
<keyword evidence="14" id="KW-1185">Reference proteome</keyword>
<dbReference type="PROSITE" id="PS00297">
    <property type="entry name" value="HSP70_1"/>
    <property type="match status" value="1"/>
</dbReference>
<feature type="coiled-coil region" evidence="11">
    <location>
        <begin position="479"/>
        <end position="555"/>
    </location>
</feature>
<dbReference type="InterPro" id="IPR029048">
    <property type="entry name" value="HSP70_C_sf"/>
</dbReference>
<feature type="modified residue" description="Phosphothreonine; by autocatalysis" evidence="9">
    <location>
        <position position="173"/>
    </location>
</feature>
<comment type="caution">
    <text evidence="13">The sequence shown here is derived from an EMBL/GenBank/DDBJ whole genome shotgun (WGS) entry which is preliminary data.</text>
</comment>
<dbReference type="Gene3D" id="3.90.640.10">
    <property type="entry name" value="Actin, Chain A, domain 4"/>
    <property type="match status" value="1"/>
</dbReference>